<evidence type="ECO:0000256" key="1">
    <source>
        <dbReference type="SAM" id="MobiDB-lite"/>
    </source>
</evidence>
<evidence type="ECO:0000313" key="2">
    <source>
        <dbReference type="EMBL" id="KAK4795546.1"/>
    </source>
</evidence>
<proteinExistence type="predicted"/>
<gene>
    <name evidence="2" type="ORF">SAY86_027872</name>
</gene>
<dbReference type="Proteomes" id="UP001346149">
    <property type="component" value="Unassembled WGS sequence"/>
</dbReference>
<sequence>MLCSLEGPDQEEDWNKVVIPSYRCEDPGRTAKAECWNKVRHRETSGIQAKRRRSEYKWEEAQQRETLRVIPAGSQPRRLQSKSRHIPTSPSASWEQQDQTLVSFPSL</sequence>
<keyword evidence="3" id="KW-1185">Reference proteome</keyword>
<reference evidence="2 3" key="1">
    <citation type="journal article" date="2023" name="Hortic Res">
        <title>Pangenome of water caltrop reveals structural variations and asymmetric subgenome divergence after allopolyploidization.</title>
        <authorList>
            <person name="Zhang X."/>
            <person name="Chen Y."/>
            <person name="Wang L."/>
            <person name="Yuan Y."/>
            <person name="Fang M."/>
            <person name="Shi L."/>
            <person name="Lu R."/>
            <person name="Comes H.P."/>
            <person name="Ma Y."/>
            <person name="Chen Y."/>
            <person name="Huang G."/>
            <person name="Zhou Y."/>
            <person name="Zheng Z."/>
            <person name="Qiu Y."/>
        </authorList>
    </citation>
    <scope>NUCLEOTIDE SEQUENCE [LARGE SCALE GENOMIC DNA]</scope>
    <source>
        <strain evidence="2">F231</strain>
    </source>
</reference>
<evidence type="ECO:0000313" key="3">
    <source>
        <dbReference type="Proteomes" id="UP001346149"/>
    </source>
</evidence>
<name>A0AAN7MGC2_TRANT</name>
<comment type="caution">
    <text evidence="2">The sequence shown here is derived from an EMBL/GenBank/DDBJ whole genome shotgun (WGS) entry which is preliminary data.</text>
</comment>
<accession>A0AAN7MGC2</accession>
<protein>
    <submittedName>
        <fullName evidence="2">Uncharacterized protein</fullName>
    </submittedName>
</protein>
<dbReference type="EMBL" id="JAXQNO010000006">
    <property type="protein sequence ID" value="KAK4795546.1"/>
    <property type="molecule type" value="Genomic_DNA"/>
</dbReference>
<organism evidence="2 3">
    <name type="scientific">Trapa natans</name>
    <name type="common">Water chestnut</name>
    <dbReference type="NCBI Taxonomy" id="22666"/>
    <lineage>
        <taxon>Eukaryota</taxon>
        <taxon>Viridiplantae</taxon>
        <taxon>Streptophyta</taxon>
        <taxon>Embryophyta</taxon>
        <taxon>Tracheophyta</taxon>
        <taxon>Spermatophyta</taxon>
        <taxon>Magnoliopsida</taxon>
        <taxon>eudicotyledons</taxon>
        <taxon>Gunneridae</taxon>
        <taxon>Pentapetalae</taxon>
        <taxon>rosids</taxon>
        <taxon>malvids</taxon>
        <taxon>Myrtales</taxon>
        <taxon>Lythraceae</taxon>
        <taxon>Trapa</taxon>
    </lineage>
</organism>
<feature type="region of interest" description="Disordered" evidence="1">
    <location>
        <begin position="71"/>
        <end position="107"/>
    </location>
</feature>
<dbReference type="AlphaFoldDB" id="A0AAN7MGC2"/>
<feature type="compositionally biased region" description="Polar residues" evidence="1">
    <location>
        <begin position="86"/>
        <end position="107"/>
    </location>
</feature>